<evidence type="ECO:0000256" key="6">
    <source>
        <dbReference type="SAM" id="Phobius"/>
    </source>
</evidence>
<dbReference type="Proteomes" id="UP000054018">
    <property type="component" value="Unassembled WGS sequence"/>
</dbReference>
<evidence type="ECO:0000256" key="1">
    <source>
        <dbReference type="ARBA" id="ARBA00004167"/>
    </source>
</evidence>
<feature type="chain" id="PRO_5002218540" evidence="7">
    <location>
        <begin position="24"/>
        <end position="502"/>
    </location>
</feature>
<evidence type="ECO:0000256" key="7">
    <source>
        <dbReference type="SAM" id="SignalP"/>
    </source>
</evidence>
<keyword evidence="4 6" id="KW-0472">Membrane</keyword>
<dbReference type="AlphaFoldDB" id="A0A0D0A9G1"/>
<feature type="region of interest" description="Disordered" evidence="5">
    <location>
        <begin position="107"/>
        <end position="168"/>
    </location>
</feature>
<dbReference type="HOGENOM" id="CLU_036215_0_0_1"/>
<dbReference type="EMBL" id="KN833692">
    <property type="protein sequence ID" value="KIK28568.1"/>
    <property type="molecule type" value="Genomic_DNA"/>
</dbReference>
<feature type="region of interest" description="Disordered" evidence="5">
    <location>
        <begin position="291"/>
        <end position="502"/>
    </location>
</feature>
<dbReference type="GO" id="GO:0016020">
    <property type="term" value="C:membrane"/>
    <property type="evidence" value="ECO:0007669"/>
    <property type="project" value="UniProtKB-SubCell"/>
</dbReference>
<feature type="compositionally biased region" description="Pro residues" evidence="5">
    <location>
        <begin position="419"/>
        <end position="428"/>
    </location>
</feature>
<comment type="subcellular location">
    <subcellularLocation>
        <location evidence="1">Membrane</location>
        <topology evidence="1">Single-pass membrane protein</topology>
    </subcellularLocation>
</comment>
<accession>A0A0D0A9G1</accession>
<dbReference type="PANTHER" id="PTHR15549">
    <property type="entry name" value="PAIRED IMMUNOGLOBULIN-LIKE TYPE 2 RECEPTOR"/>
    <property type="match status" value="1"/>
</dbReference>
<keyword evidence="7" id="KW-0732">Signal</keyword>
<dbReference type="GO" id="GO:0071944">
    <property type="term" value="C:cell periphery"/>
    <property type="evidence" value="ECO:0007669"/>
    <property type="project" value="UniProtKB-ARBA"/>
</dbReference>
<sequence length="502" mass="51960">MASSILTGTSLVTLSSTVPPTSAVTPSTQQSASQLSATTSVASTSSPTTASPSSPSTSASTSAPSTMSSTSNVVTTSSNAVTSQPVTTSTIPTSSTSSIIAQTSLLTTSSTNSPTTTSTTSVSPSTSTSSPPNSPSSTLPSPSSSSSSTTPVATQETSSLTPATTSDPVATVTGHTTIFVTTTNVEGQMITSAPSVVTQLLTSTNGAGSITTVTQAVVNPTLASNNSTNEASSFFSNTGAVVGVFVVVGLAAVSIILWILFALRRRYRMRQIEHDSAIQAAVAAAGFNRVPLDDDEDGHGRTPHSHSQFSMEMGQRGSHIFGSLSTGPPIHDDDQGGFNPYADYPTSHQGPRRTGGYVPTRTASPPPGAERPAFSATGTDEFGSNRDRKSSFGHTPTYSAGSFEPLLSGYGQTSESAPHAPPTPPPRNPQRLVDASNARNPRSRVLDDDSSDGSMDDRLDPEIRRRTRSNSLGTANLRDDEDYSRPVLTVRNMPDVHSEHSI</sequence>
<reference evidence="8 9" key="1">
    <citation type="submission" date="2014-04" db="EMBL/GenBank/DDBJ databases">
        <authorList>
            <consortium name="DOE Joint Genome Institute"/>
            <person name="Kuo A."/>
            <person name="Kohler A."/>
            <person name="Costa M.D."/>
            <person name="Nagy L.G."/>
            <person name="Floudas D."/>
            <person name="Copeland A."/>
            <person name="Barry K.W."/>
            <person name="Cichocki N."/>
            <person name="Veneault-Fourrey C."/>
            <person name="LaButti K."/>
            <person name="Lindquist E.A."/>
            <person name="Lipzen A."/>
            <person name="Lundell T."/>
            <person name="Morin E."/>
            <person name="Murat C."/>
            <person name="Sun H."/>
            <person name="Tunlid A."/>
            <person name="Henrissat B."/>
            <person name="Grigoriev I.V."/>
            <person name="Hibbett D.S."/>
            <person name="Martin F."/>
            <person name="Nordberg H.P."/>
            <person name="Cantor M.N."/>
            <person name="Hua S.X."/>
        </authorList>
    </citation>
    <scope>NUCLEOTIDE SEQUENCE [LARGE SCALE GENOMIC DNA]</scope>
    <source>
        <strain evidence="8 9">441</strain>
    </source>
</reference>
<organism evidence="8 9">
    <name type="scientific">Pisolithus microcarpus 441</name>
    <dbReference type="NCBI Taxonomy" id="765257"/>
    <lineage>
        <taxon>Eukaryota</taxon>
        <taxon>Fungi</taxon>
        <taxon>Dikarya</taxon>
        <taxon>Basidiomycota</taxon>
        <taxon>Agaricomycotina</taxon>
        <taxon>Agaricomycetes</taxon>
        <taxon>Agaricomycetidae</taxon>
        <taxon>Boletales</taxon>
        <taxon>Sclerodermatineae</taxon>
        <taxon>Pisolithaceae</taxon>
        <taxon>Pisolithus</taxon>
    </lineage>
</organism>
<evidence type="ECO:0000256" key="2">
    <source>
        <dbReference type="ARBA" id="ARBA00022692"/>
    </source>
</evidence>
<feature type="signal peptide" evidence="7">
    <location>
        <begin position="1"/>
        <end position="23"/>
    </location>
</feature>
<keyword evidence="9" id="KW-1185">Reference proteome</keyword>
<dbReference type="STRING" id="765257.A0A0D0A9G1"/>
<evidence type="ECO:0000313" key="9">
    <source>
        <dbReference type="Proteomes" id="UP000054018"/>
    </source>
</evidence>
<protein>
    <submittedName>
        <fullName evidence="8">Uncharacterized protein</fullName>
    </submittedName>
</protein>
<proteinExistence type="predicted"/>
<gene>
    <name evidence="8" type="ORF">PISMIDRAFT_673630</name>
</gene>
<feature type="region of interest" description="Disordered" evidence="5">
    <location>
        <begin position="1"/>
        <end position="95"/>
    </location>
</feature>
<feature type="compositionally biased region" description="Polar residues" evidence="5">
    <location>
        <begin position="156"/>
        <end position="168"/>
    </location>
</feature>
<evidence type="ECO:0000256" key="5">
    <source>
        <dbReference type="SAM" id="MobiDB-lite"/>
    </source>
</evidence>
<feature type="compositionally biased region" description="Basic and acidic residues" evidence="5">
    <location>
        <begin position="455"/>
        <end position="464"/>
    </location>
</feature>
<dbReference type="InterPro" id="IPR051694">
    <property type="entry name" value="Immunoregulatory_rcpt-like"/>
</dbReference>
<dbReference type="OrthoDB" id="3256702at2759"/>
<reference evidence="9" key="2">
    <citation type="submission" date="2015-01" db="EMBL/GenBank/DDBJ databases">
        <title>Evolutionary Origins and Diversification of the Mycorrhizal Mutualists.</title>
        <authorList>
            <consortium name="DOE Joint Genome Institute"/>
            <consortium name="Mycorrhizal Genomics Consortium"/>
            <person name="Kohler A."/>
            <person name="Kuo A."/>
            <person name="Nagy L.G."/>
            <person name="Floudas D."/>
            <person name="Copeland A."/>
            <person name="Barry K.W."/>
            <person name="Cichocki N."/>
            <person name="Veneault-Fourrey C."/>
            <person name="LaButti K."/>
            <person name="Lindquist E.A."/>
            <person name="Lipzen A."/>
            <person name="Lundell T."/>
            <person name="Morin E."/>
            <person name="Murat C."/>
            <person name="Riley R."/>
            <person name="Ohm R."/>
            <person name="Sun H."/>
            <person name="Tunlid A."/>
            <person name="Henrissat B."/>
            <person name="Grigoriev I.V."/>
            <person name="Hibbett D.S."/>
            <person name="Martin F."/>
        </authorList>
    </citation>
    <scope>NUCLEOTIDE SEQUENCE [LARGE SCALE GENOMIC DNA]</scope>
    <source>
        <strain evidence="9">441</strain>
    </source>
</reference>
<feature type="compositionally biased region" description="Low complexity" evidence="5">
    <location>
        <begin position="107"/>
        <end position="155"/>
    </location>
</feature>
<keyword evidence="2 6" id="KW-0812">Transmembrane</keyword>
<feature type="transmembrane region" description="Helical" evidence="6">
    <location>
        <begin position="240"/>
        <end position="263"/>
    </location>
</feature>
<keyword evidence="3 6" id="KW-1133">Transmembrane helix</keyword>
<name>A0A0D0A9G1_9AGAM</name>
<evidence type="ECO:0000256" key="3">
    <source>
        <dbReference type="ARBA" id="ARBA00022989"/>
    </source>
</evidence>
<evidence type="ECO:0000313" key="8">
    <source>
        <dbReference type="EMBL" id="KIK28568.1"/>
    </source>
</evidence>
<evidence type="ECO:0000256" key="4">
    <source>
        <dbReference type="ARBA" id="ARBA00023136"/>
    </source>
</evidence>